<dbReference type="PANTHER" id="PTHR41260">
    <property type="entry name" value="PROTEIN ECSC"/>
    <property type="match status" value="1"/>
</dbReference>
<proteinExistence type="predicted"/>
<sequence>MTGFQLTPYETRQLAAIHEWQAQSPGWGARLMAKPGGRIAQAVQSMVPVDALRAALTGVNRVAERLSDEQSILKRAKAGSLEELRAMPLNTHDRSMRIEQRWAMGMAGAGGAVFGAAGAAGMVADIPALITLALRTIHRVGLCYGDDPLDGNRSRLAIAIFALASANSMDEKLTAIRAIRDLQSGLIDAALRDGVERVAERELAKEAAVFSLQNLAKKLGVNLGARKSVGMVPVLGAIVGSSVNAWYVYDVAQVSRYVFQERWLRRRYPELDPDDPESSALSAPPRGNAE</sequence>
<name>A0ABU2WIM6_9GAMM</name>
<gene>
    <name evidence="2" type="ORF">RM530_06830</name>
</gene>
<protein>
    <submittedName>
        <fullName evidence="2">EcsC family protein</fullName>
    </submittedName>
</protein>
<comment type="caution">
    <text evidence="2">The sequence shown here is derived from an EMBL/GenBank/DDBJ whole genome shotgun (WGS) entry which is preliminary data.</text>
</comment>
<reference evidence="2 3" key="1">
    <citation type="submission" date="2023-09" db="EMBL/GenBank/DDBJ databases">
        <authorList>
            <person name="Rey-Velasco X."/>
        </authorList>
    </citation>
    <scope>NUCLEOTIDE SEQUENCE [LARGE SCALE GENOMIC DNA]</scope>
    <source>
        <strain evidence="2 3">W345</strain>
    </source>
</reference>
<evidence type="ECO:0000313" key="3">
    <source>
        <dbReference type="Proteomes" id="UP001254608"/>
    </source>
</evidence>
<evidence type="ECO:0000313" key="2">
    <source>
        <dbReference type="EMBL" id="MDT0497079.1"/>
    </source>
</evidence>
<keyword evidence="3" id="KW-1185">Reference proteome</keyword>
<dbReference type="RefSeq" id="WP_311364473.1">
    <property type="nucleotide sequence ID" value="NZ_JAVRIC010000007.1"/>
</dbReference>
<feature type="region of interest" description="Disordered" evidence="1">
    <location>
        <begin position="270"/>
        <end position="290"/>
    </location>
</feature>
<evidence type="ECO:0000256" key="1">
    <source>
        <dbReference type="SAM" id="MobiDB-lite"/>
    </source>
</evidence>
<dbReference type="Pfam" id="PF12787">
    <property type="entry name" value="EcsC"/>
    <property type="match status" value="1"/>
</dbReference>
<dbReference type="PANTHER" id="PTHR41260:SF1">
    <property type="entry name" value="PROTEIN ECSC"/>
    <property type="match status" value="1"/>
</dbReference>
<organism evidence="2 3">
    <name type="scientific">Banduia mediterranea</name>
    <dbReference type="NCBI Taxonomy" id="3075609"/>
    <lineage>
        <taxon>Bacteria</taxon>
        <taxon>Pseudomonadati</taxon>
        <taxon>Pseudomonadota</taxon>
        <taxon>Gammaproteobacteria</taxon>
        <taxon>Nevskiales</taxon>
        <taxon>Algiphilaceae</taxon>
        <taxon>Banduia</taxon>
    </lineage>
</organism>
<accession>A0ABU2WIM6</accession>
<dbReference type="Proteomes" id="UP001254608">
    <property type="component" value="Unassembled WGS sequence"/>
</dbReference>
<dbReference type="InterPro" id="IPR024787">
    <property type="entry name" value="EcsC"/>
</dbReference>
<dbReference type="EMBL" id="JAVRIC010000007">
    <property type="protein sequence ID" value="MDT0497079.1"/>
    <property type="molecule type" value="Genomic_DNA"/>
</dbReference>